<gene>
    <name evidence="13" type="ORF">MMA15_14395</name>
</gene>
<dbReference type="InterPro" id="IPR007348">
    <property type="entry name" value="CopC_dom"/>
</dbReference>
<evidence type="ECO:0000256" key="7">
    <source>
        <dbReference type="ARBA" id="ARBA00023008"/>
    </source>
</evidence>
<dbReference type="InterPro" id="IPR014756">
    <property type="entry name" value="Ig_E-set"/>
</dbReference>
<reference evidence="13" key="2">
    <citation type="journal article" date="2023" name="Int. J. Syst. Evol. Microbiol.">
        <title>Streptomyces marispadix sp. nov., isolated from marine beach sediment of the Northern Coast of Portugal.</title>
        <authorList>
            <person name="dos Santos J.D.N."/>
            <person name="Vitorino I.R."/>
            <person name="Kallscheuer N."/>
            <person name="Srivastava A."/>
            <person name="Krautwurst S."/>
            <person name="Marz M."/>
            <person name="Jogler C."/>
            <person name="Lobo Da Cunha A."/>
            <person name="Catita J."/>
            <person name="Goncalves H."/>
            <person name="Gonzalez I."/>
            <person name="Reyes F."/>
            <person name="Lage O.M."/>
        </authorList>
    </citation>
    <scope>NUCLEOTIDE SEQUENCE</scope>
    <source>
        <strain evidence="13">M600PL45_2</strain>
    </source>
</reference>
<feature type="transmembrane region" description="Helical" evidence="10">
    <location>
        <begin position="267"/>
        <end position="287"/>
    </location>
</feature>
<evidence type="ECO:0000256" key="2">
    <source>
        <dbReference type="ARBA" id="ARBA00022475"/>
    </source>
</evidence>
<feature type="transmembrane region" description="Helical" evidence="10">
    <location>
        <begin position="188"/>
        <end position="208"/>
    </location>
</feature>
<dbReference type="SUPFAM" id="SSF81296">
    <property type="entry name" value="E set domains"/>
    <property type="match status" value="1"/>
</dbReference>
<feature type="compositionally biased region" description="Low complexity" evidence="9">
    <location>
        <begin position="528"/>
        <end position="555"/>
    </location>
</feature>
<comment type="caution">
    <text evidence="13">The sequence shown here is derived from an EMBL/GenBank/DDBJ whole genome shotgun (WGS) entry which is preliminary data.</text>
</comment>
<feature type="region of interest" description="Disordered" evidence="9">
    <location>
        <begin position="1"/>
        <end position="29"/>
    </location>
</feature>
<dbReference type="InterPro" id="IPR014755">
    <property type="entry name" value="Cu-Rt/internalin_Ig-like"/>
</dbReference>
<keyword evidence="4" id="KW-0479">Metal-binding</keyword>
<organism evidence="13 14">
    <name type="scientific">Streptomyces marispadix</name>
    <dbReference type="NCBI Taxonomy" id="2922868"/>
    <lineage>
        <taxon>Bacteria</taxon>
        <taxon>Bacillati</taxon>
        <taxon>Actinomycetota</taxon>
        <taxon>Actinomycetes</taxon>
        <taxon>Kitasatosporales</taxon>
        <taxon>Streptomycetaceae</taxon>
        <taxon>Streptomyces</taxon>
    </lineage>
</organism>
<dbReference type="RefSeq" id="WP_241060036.1">
    <property type="nucleotide sequence ID" value="NZ_JAKWJU010000002.1"/>
</dbReference>
<evidence type="ECO:0000256" key="8">
    <source>
        <dbReference type="ARBA" id="ARBA00023136"/>
    </source>
</evidence>
<feature type="transmembrane region" description="Helical" evidence="10">
    <location>
        <begin position="459"/>
        <end position="476"/>
    </location>
</feature>
<evidence type="ECO:0000256" key="4">
    <source>
        <dbReference type="ARBA" id="ARBA00022723"/>
    </source>
</evidence>
<dbReference type="Proteomes" id="UP001166784">
    <property type="component" value="Unassembled WGS sequence"/>
</dbReference>
<keyword evidence="8 10" id="KW-0472">Membrane</keyword>
<comment type="subcellular location">
    <subcellularLocation>
        <location evidence="1">Cell membrane</location>
        <topology evidence="1">Multi-pass membrane protein</topology>
    </subcellularLocation>
</comment>
<evidence type="ECO:0000256" key="5">
    <source>
        <dbReference type="ARBA" id="ARBA00022729"/>
    </source>
</evidence>
<feature type="compositionally biased region" description="Low complexity" evidence="9">
    <location>
        <begin position="563"/>
        <end position="573"/>
    </location>
</feature>
<feature type="compositionally biased region" description="Basic residues" evidence="9">
    <location>
        <begin position="1"/>
        <end position="22"/>
    </location>
</feature>
<feature type="transmembrane region" description="Helical" evidence="10">
    <location>
        <begin position="220"/>
        <end position="238"/>
    </location>
</feature>
<keyword evidence="7" id="KW-0186">Copper</keyword>
<proteinExistence type="predicted"/>
<evidence type="ECO:0000313" key="13">
    <source>
        <dbReference type="EMBL" id="MCH6161540.1"/>
    </source>
</evidence>
<feature type="transmembrane region" description="Helical" evidence="10">
    <location>
        <begin position="391"/>
        <end position="410"/>
    </location>
</feature>
<protein>
    <submittedName>
        <fullName evidence="13">Copper resistance protein CopC</fullName>
    </submittedName>
</protein>
<name>A0ABS9SZ40_9ACTN</name>
<evidence type="ECO:0000256" key="9">
    <source>
        <dbReference type="SAM" id="MobiDB-lite"/>
    </source>
</evidence>
<keyword evidence="6 10" id="KW-1133">Transmembrane helix</keyword>
<dbReference type="Gene3D" id="2.60.40.1220">
    <property type="match status" value="1"/>
</dbReference>
<feature type="compositionally biased region" description="Basic and acidic residues" evidence="9">
    <location>
        <begin position="333"/>
        <end position="345"/>
    </location>
</feature>
<dbReference type="InterPro" id="IPR032694">
    <property type="entry name" value="CopC/D"/>
</dbReference>
<dbReference type="PANTHER" id="PTHR34820">
    <property type="entry name" value="INNER MEMBRANE PROTEIN YEBZ"/>
    <property type="match status" value="1"/>
</dbReference>
<dbReference type="InterPro" id="IPR008457">
    <property type="entry name" value="Cu-R_CopD_dom"/>
</dbReference>
<dbReference type="Pfam" id="PF05425">
    <property type="entry name" value="CopD"/>
    <property type="match status" value="1"/>
</dbReference>
<evidence type="ECO:0000259" key="12">
    <source>
        <dbReference type="Pfam" id="PF05425"/>
    </source>
</evidence>
<feature type="transmembrane region" description="Helical" evidence="10">
    <location>
        <begin position="422"/>
        <end position="439"/>
    </location>
</feature>
<accession>A0ABS9SZ40</accession>
<dbReference type="Pfam" id="PF04234">
    <property type="entry name" value="CopC"/>
    <property type="match status" value="1"/>
</dbReference>
<evidence type="ECO:0000256" key="3">
    <source>
        <dbReference type="ARBA" id="ARBA00022692"/>
    </source>
</evidence>
<dbReference type="EMBL" id="JAKWJU010000002">
    <property type="protein sequence ID" value="MCH6161540.1"/>
    <property type="molecule type" value="Genomic_DNA"/>
</dbReference>
<keyword evidence="2" id="KW-1003">Cell membrane</keyword>
<keyword evidence="14" id="KW-1185">Reference proteome</keyword>
<dbReference type="PANTHER" id="PTHR34820:SF4">
    <property type="entry name" value="INNER MEMBRANE PROTEIN YEBZ"/>
    <property type="match status" value="1"/>
</dbReference>
<sequence>MPLTTRRPRTPVRGPVRARPRPLPHPGGRRLTPANLLLALLGAALCALLTVVGTAAPASAHAVQTDSSPAEGRVVKSPPKQVTVTFSEGVSMSDDSIRVLGPDGKRLDTAKVREVPGKANTRAVGLKPDGPKGTYTVAWKAVSDDSHPVAGAFTFSVGHPSATAANVADEGQATGGGPVGWLYQVGRYAAYAGFVLLVGGGAFVLACGPRRAAVRRLQRLVVTGWLTLTGATLLMLLLRNAYTGTGQLSEVFDLGGLRDSLATKPGAALAARLLLLGTAAVIVAVLFGSYERGRGAEPEDGGPEKAGAGDGEAERVDERVDERGAGDADATGDGERGESDDGERSVRDVTLGLTLGGGVVAVGLAATWAIAEHASTGLQPQVAMPVDVIHMLAVAAWLGGLASLLTVLHWGPSPSRDVVRRFSRIAFGSVLVLAVTGLYQSWRQLGTLSALVGTSYGRLLLAKVGLVVVLVGLASVSRQWTARLGEARQDAEAITNANSDADADAIANANANANADVDVREEVPATVGAAADGATSGATRGAADGADGPEAPGGDEAPDRSGRAAQLARQRAAMARERRRKAREADPERAGLRRSVLAEAAVAAVLLIVATALTGTEPGRTEELTAAGKEPGAGTGQTRKGLTLQQKIPFDTGGPGGKGTAVLWITPGQTGGNSLRIVTEGPDGKQLRTEEVKASLTLPEQDLGPFSVEFERINKAKGRWRSETVQLPAPGRWKASVTIRTSDIDQVTESKTVQID</sequence>
<evidence type="ECO:0000313" key="14">
    <source>
        <dbReference type="Proteomes" id="UP001166784"/>
    </source>
</evidence>
<evidence type="ECO:0000259" key="11">
    <source>
        <dbReference type="Pfam" id="PF04234"/>
    </source>
</evidence>
<feature type="region of interest" description="Disordered" evidence="9">
    <location>
        <begin position="294"/>
        <end position="345"/>
    </location>
</feature>
<feature type="domain" description="CopC" evidence="11">
    <location>
        <begin position="61"/>
        <end position="157"/>
    </location>
</feature>
<reference evidence="13" key="1">
    <citation type="submission" date="2022-03" db="EMBL/GenBank/DDBJ databases">
        <authorList>
            <person name="Santos J.D.N."/>
            <person name="Kallscheuer N."/>
            <person name="Jogler C."/>
            <person name="Lage O.M."/>
        </authorList>
    </citation>
    <scope>NUCLEOTIDE SEQUENCE</scope>
    <source>
        <strain evidence="13">M600PL45_2</strain>
    </source>
</reference>
<feature type="domain" description="Copper resistance protein D" evidence="12">
    <location>
        <begin position="418"/>
        <end position="492"/>
    </location>
</feature>
<evidence type="ECO:0000256" key="10">
    <source>
        <dbReference type="SAM" id="Phobius"/>
    </source>
</evidence>
<feature type="compositionally biased region" description="Basic and acidic residues" evidence="9">
    <location>
        <begin position="312"/>
        <end position="326"/>
    </location>
</feature>
<feature type="transmembrane region" description="Helical" evidence="10">
    <location>
        <begin position="349"/>
        <end position="371"/>
    </location>
</feature>
<feature type="region of interest" description="Disordered" evidence="9">
    <location>
        <begin position="528"/>
        <end position="590"/>
    </location>
</feature>
<evidence type="ECO:0000256" key="6">
    <source>
        <dbReference type="ARBA" id="ARBA00022989"/>
    </source>
</evidence>
<keyword evidence="5" id="KW-0732">Signal</keyword>
<evidence type="ECO:0000256" key="1">
    <source>
        <dbReference type="ARBA" id="ARBA00004651"/>
    </source>
</evidence>
<keyword evidence="3 10" id="KW-0812">Transmembrane</keyword>